<dbReference type="RefSeq" id="WP_175325249.1">
    <property type="nucleotide sequence ID" value="NZ_BAAAWP010000001.1"/>
</dbReference>
<reference evidence="9 10" key="1">
    <citation type="submission" date="2020-05" db="EMBL/GenBank/DDBJ databases">
        <title>Genome Sequencing of Type Strains.</title>
        <authorList>
            <person name="Lemaire J.F."/>
            <person name="Inderbitzin P."/>
            <person name="Gregorio O.A."/>
            <person name="Collins S.B."/>
            <person name="Wespe N."/>
            <person name="Knight-Connoni V."/>
        </authorList>
    </citation>
    <scope>NUCLEOTIDE SEQUENCE [LARGE SCALE GENOMIC DNA]</scope>
    <source>
        <strain evidence="9 10">DSM 20512</strain>
    </source>
</reference>
<accession>A0A850DNM9</accession>
<name>A0A850DNM9_9MICO</name>
<gene>
    <name evidence="9" type="ORF">HP467_03520</name>
</gene>
<feature type="transmembrane region" description="Helical" evidence="7">
    <location>
        <begin position="31"/>
        <end position="59"/>
    </location>
</feature>
<evidence type="ECO:0000313" key="9">
    <source>
        <dbReference type="EMBL" id="NUU27186.1"/>
    </source>
</evidence>
<feature type="transmembrane region" description="Helical" evidence="7">
    <location>
        <begin position="124"/>
        <end position="144"/>
    </location>
</feature>
<feature type="transmembrane region" description="Helical" evidence="7">
    <location>
        <begin position="284"/>
        <end position="303"/>
    </location>
</feature>
<evidence type="ECO:0000256" key="3">
    <source>
        <dbReference type="ARBA" id="ARBA00022475"/>
    </source>
</evidence>
<dbReference type="SUPFAM" id="SSF161098">
    <property type="entry name" value="MetI-like"/>
    <property type="match status" value="1"/>
</dbReference>
<dbReference type="GO" id="GO:0005886">
    <property type="term" value="C:plasma membrane"/>
    <property type="evidence" value="ECO:0007669"/>
    <property type="project" value="UniProtKB-SubCell"/>
</dbReference>
<keyword evidence="4 7" id="KW-0812">Transmembrane</keyword>
<sequence length="313" mass="33726">MTDTTIAPAADLAVKGRPRGRRSPIGRGSKFGPVIVAPYVLFTIVFGLLPAAYAIYLAFTDGNGGFAPVANFSRVLGDFRFWPATLHVALYLVIWLVALLVLVVFLAIVIHAIAIRWVNSTLRFLFYLPGALAGASSVMLWLFVLDPGASPVGWLLRGMGFTSFQDVIQPGGLPIIFAIIAFWTGAGGWIVIMYGALNNISTEIMEAARIDGANRIQVALQIQLPLLRKWIAYMGVLSLGAGTQLFVEPSLLSQASNAVVPNDYSLNQLAYQYAFDLNDFNGSAAISVLLLIVSLVLSAVFVLRGGLFDTEEA</sequence>
<feature type="transmembrane region" description="Helical" evidence="7">
    <location>
        <begin position="88"/>
        <end position="112"/>
    </location>
</feature>
<evidence type="ECO:0000256" key="7">
    <source>
        <dbReference type="SAM" id="Phobius"/>
    </source>
</evidence>
<evidence type="ECO:0000259" key="8">
    <source>
        <dbReference type="PROSITE" id="PS50928"/>
    </source>
</evidence>
<feature type="domain" description="ABC transmembrane type-1" evidence="8">
    <location>
        <begin position="90"/>
        <end position="301"/>
    </location>
</feature>
<dbReference type="PANTHER" id="PTHR43227">
    <property type="entry name" value="BLL4140 PROTEIN"/>
    <property type="match status" value="1"/>
</dbReference>
<keyword evidence="2" id="KW-0813">Transport</keyword>
<dbReference type="CDD" id="cd06261">
    <property type="entry name" value="TM_PBP2"/>
    <property type="match status" value="1"/>
</dbReference>
<evidence type="ECO:0000256" key="5">
    <source>
        <dbReference type="ARBA" id="ARBA00022989"/>
    </source>
</evidence>
<comment type="caution">
    <text evidence="9">The sequence shown here is derived from an EMBL/GenBank/DDBJ whole genome shotgun (WGS) entry which is preliminary data.</text>
</comment>
<keyword evidence="3" id="KW-1003">Cell membrane</keyword>
<keyword evidence="6 7" id="KW-0472">Membrane</keyword>
<dbReference type="PANTHER" id="PTHR43227:SF11">
    <property type="entry name" value="BLL4140 PROTEIN"/>
    <property type="match status" value="1"/>
</dbReference>
<feature type="transmembrane region" description="Helical" evidence="7">
    <location>
        <begin position="175"/>
        <end position="197"/>
    </location>
</feature>
<evidence type="ECO:0000313" key="10">
    <source>
        <dbReference type="Proteomes" id="UP000539146"/>
    </source>
</evidence>
<evidence type="ECO:0000256" key="1">
    <source>
        <dbReference type="ARBA" id="ARBA00004651"/>
    </source>
</evidence>
<proteinExistence type="predicted"/>
<dbReference type="InterPro" id="IPR000515">
    <property type="entry name" value="MetI-like"/>
</dbReference>
<evidence type="ECO:0000256" key="2">
    <source>
        <dbReference type="ARBA" id="ARBA00022448"/>
    </source>
</evidence>
<dbReference type="AlphaFoldDB" id="A0A850DNM9"/>
<keyword evidence="5 7" id="KW-1133">Transmembrane helix</keyword>
<dbReference type="InterPro" id="IPR035906">
    <property type="entry name" value="MetI-like_sf"/>
</dbReference>
<dbReference type="PROSITE" id="PS50928">
    <property type="entry name" value="ABC_TM1"/>
    <property type="match status" value="1"/>
</dbReference>
<dbReference type="Proteomes" id="UP000539146">
    <property type="component" value="Unassembled WGS sequence"/>
</dbReference>
<protein>
    <submittedName>
        <fullName evidence="9">Sugar ABC transporter permease</fullName>
    </submittedName>
</protein>
<dbReference type="GO" id="GO:0055085">
    <property type="term" value="P:transmembrane transport"/>
    <property type="evidence" value="ECO:0007669"/>
    <property type="project" value="InterPro"/>
</dbReference>
<dbReference type="EMBL" id="JABMCG010000078">
    <property type="protein sequence ID" value="NUU27186.1"/>
    <property type="molecule type" value="Genomic_DNA"/>
</dbReference>
<organism evidence="9 10">
    <name type="scientific">Curtobacterium citreum</name>
    <dbReference type="NCBI Taxonomy" id="2036"/>
    <lineage>
        <taxon>Bacteria</taxon>
        <taxon>Bacillati</taxon>
        <taxon>Actinomycetota</taxon>
        <taxon>Actinomycetes</taxon>
        <taxon>Micrococcales</taxon>
        <taxon>Microbacteriaceae</taxon>
        <taxon>Curtobacterium</taxon>
    </lineage>
</organism>
<comment type="subcellular location">
    <subcellularLocation>
        <location evidence="1">Cell membrane</location>
        <topology evidence="1">Multi-pass membrane protein</topology>
    </subcellularLocation>
</comment>
<dbReference type="InterPro" id="IPR050809">
    <property type="entry name" value="UgpAE/MalFG_permease"/>
</dbReference>
<evidence type="ECO:0000256" key="4">
    <source>
        <dbReference type="ARBA" id="ARBA00022692"/>
    </source>
</evidence>
<feature type="transmembrane region" description="Helical" evidence="7">
    <location>
        <begin position="230"/>
        <end position="247"/>
    </location>
</feature>
<evidence type="ECO:0000256" key="6">
    <source>
        <dbReference type="ARBA" id="ARBA00023136"/>
    </source>
</evidence>
<dbReference type="Gene3D" id="1.10.3720.10">
    <property type="entry name" value="MetI-like"/>
    <property type="match status" value="1"/>
</dbReference>